<dbReference type="RefSeq" id="WP_012923215.1">
    <property type="nucleotide sequence ID" value="NC_013729.1"/>
</dbReference>
<dbReference type="EMBL" id="CP001736">
    <property type="protein sequence ID" value="ADB34661.1"/>
    <property type="molecule type" value="Genomic_DNA"/>
</dbReference>
<dbReference type="Pfam" id="PF04978">
    <property type="entry name" value="MST"/>
    <property type="match status" value="1"/>
</dbReference>
<reference evidence="1 2" key="2">
    <citation type="journal article" date="2010" name="Stand. Genomic Sci.">
        <title>Complete genome sequence of Kribbella flavida type strain (IFO 14399).</title>
        <authorList>
            <person name="Pukall R."/>
            <person name="Lapidus A."/>
            <person name="Glavina Del Rio T."/>
            <person name="Copeland A."/>
            <person name="Tice H."/>
            <person name="Cheng J.-F."/>
            <person name="Lucas S."/>
            <person name="Chen F."/>
            <person name="Nolan M."/>
            <person name="LaButti K."/>
            <person name="Pati A."/>
            <person name="Ivanova N."/>
            <person name="Mavrommatis K."/>
            <person name="Mikhailova N."/>
            <person name="Pitluck S."/>
            <person name="Bruce D."/>
            <person name="Goodwin L."/>
            <person name="Land M."/>
            <person name="Hauser L."/>
            <person name="Chang Y.-J."/>
            <person name="Jeffries C.D."/>
            <person name="Chen A."/>
            <person name="Palaniappan K."/>
            <person name="Chain P."/>
            <person name="Rohde M."/>
            <person name="Goeker M."/>
            <person name="Bristow J."/>
            <person name="Eisen J.A."/>
            <person name="Markowitz V."/>
            <person name="Hugenholtz P."/>
            <person name="Kyrpides N.C."/>
            <person name="Klenk H.-P."/>
            <person name="Brettin T."/>
        </authorList>
    </citation>
    <scope>NUCLEOTIDE SEQUENCE [LARGE SCALE GENOMIC DNA]</scope>
    <source>
        <strain evidence="2">DSM 17836 / JCM 10339 / NBRC 14399</strain>
    </source>
</reference>
<name>D2PP65_KRIFD</name>
<evidence type="ECO:0000313" key="1">
    <source>
        <dbReference type="EMBL" id="ADB34661.1"/>
    </source>
</evidence>
<dbReference type="eggNOG" id="COG2318">
    <property type="taxonomic scope" value="Bacteria"/>
</dbReference>
<dbReference type="OrthoDB" id="4548523at2"/>
<sequence>MIEADAKTTLHNYLRSARAAMLWKLDGLSEYDVRRPLTPTGTNLLGLIKHLAIVEAGYFGATFGRPFPEHLPWWDDDAEPNADAWATADETRADIVDCYRRVGEHADATIDALELDAPGQVPWWTGGAVTLHKILVHVLAETNRHAGHADILREQLDGAVGLNANNTNLLDHDDQWWADYRARVEQAAQAAGAKSATE</sequence>
<organism evidence="1 2">
    <name type="scientific">Kribbella flavida (strain DSM 17836 / JCM 10339 / NBRC 14399)</name>
    <dbReference type="NCBI Taxonomy" id="479435"/>
    <lineage>
        <taxon>Bacteria</taxon>
        <taxon>Bacillati</taxon>
        <taxon>Actinomycetota</taxon>
        <taxon>Actinomycetes</taxon>
        <taxon>Propionibacteriales</taxon>
        <taxon>Kribbellaceae</taxon>
        <taxon>Kribbella</taxon>
    </lineage>
</organism>
<dbReference type="InterPro" id="IPR007061">
    <property type="entry name" value="MST-like"/>
</dbReference>
<dbReference type="InterPro" id="IPR034660">
    <property type="entry name" value="DinB/YfiT-like"/>
</dbReference>
<reference evidence="2" key="1">
    <citation type="submission" date="2009-09" db="EMBL/GenBank/DDBJ databases">
        <title>The complete genome of Kribbella flavida DSM 17836.</title>
        <authorList>
            <consortium name="US DOE Joint Genome Institute (JGI-PGF)"/>
            <person name="Lucas S."/>
            <person name="Copeland A."/>
            <person name="Lapidus A."/>
            <person name="Glavina del Rio T."/>
            <person name="Dalin E."/>
            <person name="Tice H."/>
            <person name="Bruce D."/>
            <person name="Goodwin L."/>
            <person name="Pitluck S."/>
            <person name="Kyrpides N."/>
            <person name="Mavromatis K."/>
            <person name="Ivanova N."/>
            <person name="Saunders E."/>
            <person name="Brettin T."/>
            <person name="Detter J.C."/>
            <person name="Han C."/>
            <person name="Larimer F."/>
            <person name="Land M."/>
            <person name="Hauser L."/>
            <person name="Markowitz V."/>
            <person name="Cheng J.-F."/>
            <person name="Hugenholtz P."/>
            <person name="Woyke T."/>
            <person name="Wu D."/>
            <person name="Pukall R."/>
            <person name="Klenk H.-P."/>
            <person name="Eisen J.A."/>
        </authorList>
    </citation>
    <scope>NUCLEOTIDE SEQUENCE [LARGE SCALE GENOMIC DNA]</scope>
    <source>
        <strain evidence="2">DSM 17836 / JCM 10339 / NBRC 14399</strain>
    </source>
</reference>
<dbReference type="SUPFAM" id="SSF109854">
    <property type="entry name" value="DinB/YfiT-like putative metalloenzymes"/>
    <property type="match status" value="1"/>
</dbReference>
<evidence type="ECO:0008006" key="3">
    <source>
        <dbReference type="Google" id="ProtNLM"/>
    </source>
</evidence>
<keyword evidence="2" id="KW-1185">Reference proteome</keyword>
<dbReference type="Gene3D" id="1.20.120.450">
    <property type="entry name" value="dinb family like domain"/>
    <property type="match status" value="1"/>
</dbReference>
<dbReference type="AlphaFoldDB" id="D2PP65"/>
<accession>D2PP65</accession>
<dbReference type="STRING" id="479435.Kfla_5655"/>
<protein>
    <recommendedName>
        <fullName evidence="3">DinB family protein</fullName>
    </recommendedName>
</protein>
<dbReference type="KEGG" id="kfl:Kfla_5655"/>
<dbReference type="Proteomes" id="UP000007967">
    <property type="component" value="Chromosome"/>
</dbReference>
<evidence type="ECO:0000313" key="2">
    <source>
        <dbReference type="Proteomes" id="UP000007967"/>
    </source>
</evidence>
<proteinExistence type="predicted"/>
<gene>
    <name evidence="1" type="ordered locus">Kfla_5655</name>
</gene>
<dbReference type="HOGENOM" id="CLU_097062_0_0_11"/>